<organism evidence="13 14">
    <name type="scientific">Trichophyton verrucosum (strain HKI 0517)</name>
    <dbReference type="NCBI Taxonomy" id="663202"/>
    <lineage>
        <taxon>Eukaryota</taxon>
        <taxon>Fungi</taxon>
        <taxon>Dikarya</taxon>
        <taxon>Ascomycota</taxon>
        <taxon>Pezizomycotina</taxon>
        <taxon>Eurotiomycetes</taxon>
        <taxon>Eurotiomycetidae</taxon>
        <taxon>Onygenales</taxon>
        <taxon>Arthrodermataceae</taxon>
        <taxon>Trichophyton</taxon>
    </lineage>
</organism>
<evidence type="ECO:0000256" key="5">
    <source>
        <dbReference type="ARBA" id="ARBA00022692"/>
    </source>
</evidence>
<evidence type="ECO:0000256" key="11">
    <source>
        <dbReference type="ARBA" id="ARBA00023136"/>
    </source>
</evidence>
<keyword evidence="11" id="KW-0472">Membrane</keyword>
<keyword evidence="9" id="KW-0811">Translocation</keyword>
<feature type="compositionally biased region" description="Low complexity" evidence="12">
    <location>
        <begin position="59"/>
        <end position="71"/>
    </location>
</feature>
<keyword evidence="8" id="KW-1133">Transmembrane helix</keyword>
<feature type="region of interest" description="Disordered" evidence="12">
    <location>
        <begin position="285"/>
        <end position="336"/>
    </location>
</feature>
<dbReference type="InterPro" id="IPR021056">
    <property type="entry name" value="Mt_import_IM_translocase_Tim54"/>
</dbReference>
<dbReference type="EMBL" id="ACYE01000235">
    <property type="protein sequence ID" value="EFE40587.1"/>
    <property type="molecule type" value="Genomic_DNA"/>
</dbReference>
<keyword evidence="7" id="KW-0653">Protein transport</keyword>
<dbReference type="Pfam" id="PF11711">
    <property type="entry name" value="Tim54"/>
    <property type="match status" value="1"/>
</dbReference>
<reference evidence="14" key="1">
    <citation type="journal article" date="2011" name="Genome Biol.">
        <title>Comparative and functional genomics provide insights into the pathogenicity of dermatophytic fungi.</title>
        <authorList>
            <person name="Burmester A."/>
            <person name="Shelest E."/>
            <person name="Gloeckner G."/>
            <person name="Heddergott C."/>
            <person name="Schindler S."/>
            <person name="Staib P."/>
            <person name="Heidel A."/>
            <person name="Felder M."/>
            <person name="Petzold A."/>
            <person name="Szafranski K."/>
            <person name="Feuermann M."/>
            <person name="Pedruzzi I."/>
            <person name="Priebe S."/>
            <person name="Groth M."/>
            <person name="Winkler R."/>
            <person name="Li W."/>
            <person name="Kniemeyer O."/>
            <person name="Schroeckh V."/>
            <person name="Hertweck C."/>
            <person name="Hube B."/>
            <person name="White T.C."/>
            <person name="Platzer M."/>
            <person name="Guthke R."/>
            <person name="Heitman J."/>
            <person name="Woestemeyer J."/>
            <person name="Zipfel P.F."/>
            <person name="Monod M."/>
            <person name="Brakhage A.A."/>
        </authorList>
    </citation>
    <scope>NUCLEOTIDE SEQUENCE [LARGE SCALE GENOMIC DNA]</scope>
    <source>
        <strain evidence="14">HKI 0517</strain>
    </source>
</reference>
<keyword evidence="14" id="KW-1185">Reference proteome</keyword>
<accession>D4DBY5</accession>
<dbReference type="GO" id="GO:0015031">
    <property type="term" value="P:protein transport"/>
    <property type="evidence" value="ECO:0007669"/>
    <property type="project" value="UniProtKB-KW"/>
</dbReference>
<keyword evidence="10" id="KW-0496">Mitochondrion</keyword>
<evidence type="ECO:0000256" key="9">
    <source>
        <dbReference type="ARBA" id="ARBA00023010"/>
    </source>
</evidence>
<feature type="region of interest" description="Disordered" evidence="12">
    <location>
        <begin position="402"/>
        <end position="438"/>
    </location>
</feature>
<proteinExistence type="inferred from homology"/>
<gene>
    <name evidence="13" type="ORF">TRV_04637</name>
</gene>
<evidence type="ECO:0000313" key="14">
    <source>
        <dbReference type="Proteomes" id="UP000008383"/>
    </source>
</evidence>
<keyword evidence="6" id="KW-0999">Mitochondrion inner membrane</keyword>
<feature type="compositionally biased region" description="Low complexity" evidence="12">
    <location>
        <begin position="404"/>
        <end position="414"/>
    </location>
</feature>
<feature type="compositionally biased region" description="Basic and acidic residues" evidence="12">
    <location>
        <begin position="307"/>
        <end position="324"/>
    </location>
</feature>
<dbReference type="GeneID" id="9578050"/>
<evidence type="ECO:0000256" key="7">
    <source>
        <dbReference type="ARBA" id="ARBA00022927"/>
    </source>
</evidence>
<dbReference type="KEGG" id="tve:TRV_04637"/>
<evidence type="ECO:0000256" key="10">
    <source>
        <dbReference type="ARBA" id="ARBA00023128"/>
    </source>
</evidence>
<keyword evidence="5" id="KW-0812">Transmembrane</keyword>
<dbReference type="Proteomes" id="UP000008383">
    <property type="component" value="Unassembled WGS sequence"/>
</dbReference>
<evidence type="ECO:0000256" key="6">
    <source>
        <dbReference type="ARBA" id="ARBA00022792"/>
    </source>
</evidence>
<keyword evidence="4" id="KW-0813">Transport</keyword>
<comment type="caution">
    <text evidence="13">The sequence shown here is derived from an EMBL/GenBank/DDBJ whole genome shotgun (WGS) entry which is preliminary data.</text>
</comment>
<feature type="region of interest" description="Disordered" evidence="12">
    <location>
        <begin position="59"/>
        <end position="78"/>
    </location>
</feature>
<evidence type="ECO:0000256" key="3">
    <source>
        <dbReference type="ARBA" id="ARBA00020796"/>
    </source>
</evidence>
<evidence type="ECO:0000256" key="1">
    <source>
        <dbReference type="ARBA" id="ARBA00004434"/>
    </source>
</evidence>
<dbReference type="OrthoDB" id="5598305at2759"/>
<sequence length="549" mass="61265">MGGWMALLRTWAGEGRKESPLDFSASKELLHWDCNEMNEKNRKEDADITVTVMETPASGPASEAAAVAQKPAPKPQNPALRMLDMDANRSIGLPNIKLKLPSRNWMIFLTVTGSFIGALVYDRREKKKIQEKWANMVAHLADEPLRTTEARRKVTVFLSAPPGDSMRNARDHFRDYVKPILVSGALDYEVVEGRREGDLRAAVASRIRRKRELAGESGPLPEPDLQTADFETKLRHIRAATGVHDEPETKGDLVLGRHAWKEYIRGIHEGWLGPLIDPASLQPTVVEDSTPKEPLLSDTPNQTSTEEPPKDEKKEAEKPVEKPKPSGPPASYLLPSAYNSHQISPIAPTEFDGSAPVAFPHILGFLNTPIRMYRFLNRRHLADKVGEQVAAAVLASSIRPYADSTHSSESDFSSITQSQPQNSTSDGSSPSSDASTGEQQFVLLEEEKDWHKSAYKQPTDPAEIREEREWTDPMTLDPRISSRMRRFVLSPDELARSQRIAEGKEWVIGKEKPVHVPVWKSLWATYGWGEEENARSKVIIGNLDGEDGE</sequence>
<evidence type="ECO:0000256" key="4">
    <source>
        <dbReference type="ARBA" id="ARBA00022448"/>
    </source>
</evidence>
<evidence type="ECO:0000256" key="2">
    <source>
        <dbReference type="ARBA" id="ARBA00006355"/>
    </source>
</evidence>
<dbReference type="AlphaFoldDB" id="D4DBY5"/>
<dbReference type="GO" id="GO:0005743">
    <property type="term" value="C:mitochondrial inner membrane"/>
    <property type="evidence" value="ECO:0007669"/>
    <property type="project" value="UniProtKB-SubCell"/>
</dbReference>
<dbReference type="HOGENOM" id="CLU_039097_1_0_1"/>
<protein>
    <recommendedName>
        <fullName evidence="3">Mitochondrial import inner membrane translocase subunit TIM54</fullName>
    </recommendedName>
</protein>
<evidence type="ECO:0000256" key="12">
    <source>
        <dbReference type="SAM" id="MobiDB-lite"/>
    </source>
</evidence>
<dbReference type="RefSeq" id="XP_003021205.1">
    <property type="nucleotide sequence ID" value="XM_003021159.1"/>
</dbReference>
<evidence type="ECO:0000313" key="13">
    <source>
        <dbReference type="EMBL" id="EFE40587.1"/>
    </source>
</evidence>
<evidence type="ECO:0000256" key="8">
    <source>
        <dbReference type="ARBA" id="ARBA00022989"/>
    </source>
</evidence>
<comment type="subcellular location">
    <subcellularLocation>
        <location evidence="1">Mitochondrion inner membrane</location>
        <topology evidence="1">Single-pass membrane protein</topology>
    </subcellularLocation>
</comment>
<name>D4DBY5_TRIVH</name>
<comment type="similarity">
    <text evidence="2">Belongs to the TIM54 family.</text>
</comment>
<feature type="compositionally biased region" description="Low complexity" evidence="12">
    <location>
        <begin position="423"/>
        <end position="437"/>
    </location>
</feature>